<dbReference type="InterPro" id="IPR006616">
    <property type="entry name" value="DM9_repeat"/>
</dbReference>
<name>A0A1Y1KSW1_PHOPY</name>
<evidence type="ECO:0000313" key="2">
    <source>
        <dbReference type="EMBL" id="JAV63280.1"/>
    </source>
</evidence>
<keyword evidence="1" id="KW-0732">Signal</keyword>
<protein>
    <submittedName>
        <fullName evidence="2">Uncharacterized protein</fullName>
    </submittedName>
</protein>
<feature type="signal peptide" evidence="1">
    <location>
        <begin position="1"/>
        <end position="19"/>
    </location>
</feature>
<dbReference type="PANTHER" id="PTHR31649:SF10">
    <property type="entry name" value="IP19903P-RELATED"/>
    <property type="match status" value="1"/>
</dbReference>
<dbReference type="Pfam" id="PF11901">
    <property type="entry name" value="DM9"/>
    <property type="match status" value="1"/>
</dbReference>
<reference evidence="2" key="1">
    <citation type="journal article" date="2016" name="Sci. Rep.">
        <title>Molecular characterization of firefly nuptial gifts: a multi-omics approach sheds light on postcopulatory sexual selection.</title>
        <authorList>
            <person name="Al-Wathiqui N."/>
            <person name="Fallon T.R."/>
            <person name="South A."/>
            <person name="Weng J.K."/>
            <person name="Lewis S.M."/>
        </authorList>
    </citation>
    <scope>NUCLEOTIDE SEQUENCE</scope>
</reference>
<dbReference type="PANTHER" id="PTHR31649">
    <property type="entry name" value="AGAP009604-PA"/>
    <property type="match status" value="1"/>
</dbReference>
<dbReference type="AlphaFoldDB" id="A0A1Y1KSW1"/>
<organism evidence="2">
    <name type="scientific">Photinus pyralis</name>
    <name type="common">Common eastern firefly</name>
    <name type="synonym">Lampyris pyralis</name>
    <dbReference type="NCBI Taxonomy" id="7054"/>
    <lineage>
        <taxon>Eukaryota</taxon>
        <taxon>Metazoa</taxon>
        <taxon>Ecdysozoa</taxon>
        <taxon>Arthropoda</taxon>
        <taxon>Hexapoda</taxon>
        <taxon>Insecta</taxon>
        <taxon>Pterygota</taxon>
        <taxon>Neoptera</taxon>
        <taxon>Endopterygota</taxon>
        <taxon>Coleoptera</taxon>
        <taxon>Polyphaga</taxon>
        <taxon>Elateriformia</taxon>
        <taxon>Elateroidea</taxon>
        <taxon>Lampyridae</taxon>
        <taxon>Lampyrinae</taxon>
        <taxon>Photinus</taxon>
    </lineage>
</organism>
<dbReference type="EMBL" id="GEZM01077547">
    <property type="protein sequence ID" value="JAV63280.1"/>
    <property type="molecule type" value="Transcribed_RNA"/>
</dbReference>
<accession>A0A1Y1KSW1</accession>
<feature type="chain" id="PRO_5013186181" evidence="1">
    <location>
        <begin position="20"/>
        <end position="214"/>
    </location>
</feature>
<proteinExistence type="predicted"/>
<evidence type="ECO:0000256" key="1">
    <source>
        <dbReference type="SAM" id="SignalP"/>
    </source>
</evidence>
<sequence length="214" mass="24154">MRPVAVSVLLLVLCASGHSKHFVDGKERRPNVLLNSKISDYCWRDFVGIIPSDAFKAGVDKSGNPLYIGQVLFDEKLINGKIFTDSDYVYFNWFFREHSKNKNGKIFCTNQPQKFEWIKTSHNKVLSLMNRKTLVPGGFEEYTTYIGRVLLGSENAVGKVVVTKDECLGLFTTSEGRSLTYNDFEILTYNPSINDTALCETGIDIRFSGTEPKV</sequence>